<feature type="non-terminal residue" evidence="1">
    <location>
        <position position="1"/>
    </location>
</feature>
<evidence type="ECO:0000313" key="1">
    <source>
        <dbReference type="EMBL" id="CAE8603716.1"/>
    </source>
</evidence>
<accession>A0A813ERF1</accession>
<dbReference type="AlphaFoldDB" id="A0A813ERF1"/>
<proteinExistence type="predicted"/>
<name>A0A813ERF1_POLGL</name>
<gene>
    <name evidence="1" type="ORF">PGLA1383_LOCUS21922</name>
</gene>
<organism evidence="1 2">
    <name type="scientific">Polarella glacialis</name>
    <name type="common">Dinoflagellate</name>
    <dbReference type="NCBI Taxonomy" id="89957"/>
    <lineage>
        <taxon>Eukaryota</taxon>
        <taxon>Sar</taxon>
        <taxon>Alveolata</taxon>
        <taxon>Dinophyceae</taxon>
        <taxon>Suessiales</taxon>
        <taxon>Suessiaceae</taxon>
        <taxon>Polarella</taxon>
    </lineage>
</organism>
<comment type="caution">
    <text evidence="1">The sequence shown here is derived from an EMBL/GenBank/DDBJ whole genome shotgun (WGS) entry which is preliminary data.</text>
</comment>
<evidence type="ECO:0000313" key="2">
    <source>
        <dbReference type="Proteomes" id="UP000654075"/>
    </source>
</evidence>
<dbReference type="EMBL" id="CAJNNV010015671">
    <property type="protein sequence ID" value="CAE8603716.1"/>
    <property type="molecule type" value="Genomic_DNA"/>
</dbReference>
<dbReference type="Proteomes" id="UP000654075">
    <property type="component" value="Unassembled WGS sequence"/>
</dbReference>
<reference evidence="1" key="1">
    <citation type="submission" date="2021-02" db="EMBL/GenBank/DDBJ databases">
        <authorList>
            <person name="Dougan E. K."/>
            <person name="Rhodes N."/>
            <person name="Thang M."/>
            <person name="Chan C."/>
        </authorList>
    </citation>
    <scope>NUCLEOTIDE SEQUENCE</scope>
</reference>
<sequence>MDTVSLIFQRACNSRGLIPRDTLQKALLILSQGSISHENISKLVSSCGESSGVELPLEHFLNSLRPDMEHPLKTTYAAGRTAPMPYVDQVLDISEARFKDSIDDFRKLHASDSITMERLRNRVK</sequence>
<keyword evidence="2" id="KW-1185">Reference proteome</keyword>
<protein>
    <submittedName>
        <fullName evidence="1">Uncharacterized protein</fullName>
    </submittedName>
</protein>